<reference evidence="1" key="1">
    <citation type="submission" date="2022-08" db="EMBL/GenBank/DDBJ databases">
        <title>Genome Sequence of Lecanicillium fungicola.</title>
        <authorList>
            <person name="Buettner E."/>
        </authorList>
    </citation>
    <scope>NUCLEOTIDE SEQUENCE</scope>
    <source>
        <strain evidence="1">Babe33</strain>
    </source>
</reference>
<protein>
    <submittedName>
        <fullName evidence="1">Uncharacterized protein</fullName>
    </submittedName>
</protein>
<proteinExistence type="predicted"/>
<accession>A0ACC1N3F5</accession>
<evidence type="ECO:0000313" key="1">
    <source>
        <dbReference type="EMBL" id="KAJ2973381.1"/>
    </source>
</evidence>
<evidence type="ECO:0000313" key="2">
    <source>
        <dbReference type="Proteomes" id="UP001143910"/>
    </source>
</evidence>
<dbReference type="Proteomes" id="UP001143910">
    <property type="component" value="Unassembled WGS sequence"/>
</dbReference>
<dbReference type="EMBL" id="JANJQO010000983">
    <property type="protein sequence ID" value="KAJ2973381.1"/>
    <property type="molecule type" value="Genomic_DNA"/>
</dbReference>
<comment type="caution">
    <text evidence="1">The sequence shown here is derived from an EMBL/GenBank/DDBJ whole genome shotgun (WGS) entry which is preliminary data.</text>
</comment>
<name>A0ACC1N3F5_9HYPO</name>
<sequence length="136" mass="14416">MHLRVIALTALSAWTASAAVLKQDTALEKRDDYACNSAHAPGNPSDCDNLYNDIASGTAFANLQTANPRTLRNGSCFVSWSNNVVGASQDLLPYISALKNGCTSQHESGIVKNVHLYGQSQATAICLSNRGTGCEN</sequence>
<keyword evidence="2" id="KW-1185">Reference proteome</keyword>
<gene>
    <name evidence="1" type="ORF">NQ176_g6643</name>
</gene>
<organism evidence="1 2">
    <name type="scientific">Zarea fungicola</name>
    <dbReference type="NCBI Taxonomy" id="93591"/>
    <lineage>
        <taxon>Eukaryota</taxon>
        <taxon>Fungi</taxon>
        <taxon>Dikarya</taxon>
        <taxon>Ascomycota</taxon>
        <taxon>Pezizomycotina</taxon>
        <taxon>Sordariomycetes</taxon>
        <taxon>Hypocreomycetidae</taxon>
        <taxon>Hypocreales</taxon>
        <taxon>Cordycipitaceae</taxon>
        <taxon>Zarea</taxon>
    </lineage>
</organism>